<keyword evidence="1" id="KW-0489">Methyltransferase</keyword>
<keyword evidence="3" id="KW-0949">S-adenosyl-L-methionine</keyword>
<dbReference type="Proteomes" id="UP000660380">
    <property type="component" value="Unassembled WGS sequence"/>
</dbReference>
<evidence type="ECO:0000256" key="2">
    <source>
        <dbReference type="ARBA" id="ARBA00022679"/>
    </source>
</evidence>
<dbReference type="Pfam" id="PF01596">
    <property type="entry name" value="Methyltransf_3"/>
    <property type="match status" value="1"/>
</dbReference>
<dbReference type="SUPFAM" id="SSF53335">
    <property type="entry name" value="S-adenosyl-L-methionine-dependent methyltransferases"/>
    <property type="match status" value="1"/>
</dbReference>
<reference evidence="4 5" key="1">
    <citation type="journal article" date="2020" name="ISME J.">
        <title>Comparative genomics reveals insights into cyanobacterial evolution and habitat adaptation.</title>
        <authorList>
            <person name="Chen M.Y."/>
            <person name="Teng W.K."/>
            <person name="Zhao L."/>
            <person name="Hu C.X."/>
            <person name="Zhou Y.K."/>
            <person name="Han B.P."/>
            <person name="Song L.R."/>
            <person name="Shu W.S."/>
        </authorList>
    </citation>
    <scope>NUCLEOTIDE SEQUENCE [LARGE SCALE GENOMIC DNA]</scope>
    <source>
        <strain evidence="4 5">FACHB-248</strain>
    </source>
</reference>
<comment type="caution">
    <text evidence="4">The sequence shown here is derived from an EMBL/GenBank/DDBJ whole genome shotgun (WGS) entry which is preliminary data.</text>
</comment>
<accession>A0ABR8GT07</accession>
<dbReference type="InterPro" id="IPR029063">
    <property type="entry name" value="SAM-dependent_MTases_sf"/>
</dbReference>
<evidence type="ECO:0000256" key="3">
    <source>
        <dbReference type="ARBA" id="ARBA00022691"/>
    </source>
</evidence>
<evidence type="ECO:0000256" key="1">
    <source>
        <dbReference type="ARBA" id="ARBA00022603"/>
    </source>
</evidence>
<sequence length="215" mass="24102">MELQVVNLLTELEARLRVEESQSPKENPFTTLSPEELDKLMSQLMLAVGPETGKFLNMLLKMQGGKRILDIGTSFGYSTLWLAEAARVNGGHVITLEYVNSKQAQAIEHIHRAGLQNVVDFKLGDAVALLETLPGPWDFVLIDLWKDLYIPCFDHIYEKLSPGAIVIADNISFPVEFRETMKAYQQHVRSKPNLDSVEVGVGHGLELTRKRSDIS</sequence>
<dbReference type="PROSITE" id="PS51682">
    <property type="entry name" value="SAM_OMT_I"/>
    <property type="match status" value="1"/>
</dbReference>
<gene>
    <name evidence="4" type="ORF">H6G81_19100</name>
</gene>
<evidence type="ECO:0000313" key="5">
    <source>
        <dbReference type="Proteomes" id="UP000660380"/>
    </source>
</evidence>
<dbReference type="InterPro" id="IPR002935">
    <property type="entry name" value="SAM_O-MeTrfase"/>
</dbReference>
<name>A0ABR8GT07_9CYAN</name>
<evidence type="ECO:0000313" key="4">
    <source>
        <dbReference type="EMBL" id="MBD2606581.1"/>
    </source>
</evidence>
<organism evidence="4 5">
    <name type="scientific">Scytonema hofmannii FACHB-248</name>
    <dbReference type="NCBI Taxonomy" id="1842502"/>
    <lineage>
        <taxon>Bacteria</taxon>
        <taxon>Bacillati</taxon>
        <taxon>Cyanobacteriota</taxon>
        <taxon>Cyanophyceae</taxon>
        <taxon>Nostocales</taxon>
        <taxon>Scytonemataceae</taxon>
        <taxon>Scytonema</taxon>
    </lineage>
</organism>
<proteinExistence type="predicted"/>
<keyword evidence="2" id="KW-0808">Transferase</keyword>
<dbReference type="EMBL" id="JACJTA010000043">
    <property type="protein sequence ID" value="MBD2606581.1"/>
    <property type="molecule type" value="Genomic_DNA"/>
</dbReference>
<dbReference type="Gene3D" id="3.40.50.150">
    <property type="entry name" value="Vaccinia Virus protein VP39"/>
    <property type="match status" value="1"/>
</dbReference>
<dbReference type="CDD" id="cd02440">
    <property type="entry name" value="AdoMet_MTases"/>
    <property type="match status" value="1"/>
</dbReference>
<keyword evidence="5" id="KW-1185">Reference proteome</keyword>
<dbReference type="PANTHER" id="PTHR43167:SF1">
    <property type="entry name" value="PUTATIVE (AFU_ORTHOLOGUE AFUA_6G01830)-RELATED"/>
    <property type="match status" value="1"/>
</dbReference>
<protein>
    <submittedName>
        <fullName evidence="4">O-methyltransferase</fullName>
    </submittedName>
</protein>
<dbReference type="RefSeq" id="WP_029634533.1">
    <property type="nucleotide sequence ID" value="NZ_JACJTA010000043.1"/>
</dbReference>
<dbReference type="PANTHER" id="PTHR43167">
    <property type="entry name" value="PUTATIVE (AFU_ORTHOLOGUE AFUA_6G01830)-RELATED"/>
    <property type="match status" value="1"/>
</dbReference>